<feature type="compositionally biased region" description="Basic residues" evidence="1">
    <location>
        <begin position="110"/>
        <end position="128"/>
    </location>
</feature>
<proteinExistence type="predicted"/>
<dbReference type="Proteomes" id="UP001430953">
    <property type="component" value="Unassembled WGS sequence"/>
</dbReference>
<evidence type="ECO:0000256" key="1">
    <source>
        <dbReference type="SAM" id="MobiDB-lite"/>
    </source>
</evidence>
<sequence length="201" mass="23239">MISLNLLKVKWITWIFSAPFKLSRSSGCSEKRHFNNTYKFSYFSELASVCLRPTGVDSPLSLGEILAGLSNGRTHRGLNSGETLASRRTRRPAALFDHYNSEYETRSRSTRAMRTGKKKEKKNKKRITRDKSPKPSLSFEIEKPLARETTITSVSENDRVRLTTINFVFREIRYIRVLETLRTEISRLKLESQMNMLLQSV</sequence>
<evidence type="ECO:0000313" key="3">
    <source>
        <dbReference type="Proteomes" id="UP001430953"/>
    </source>
</evidence>
<keyword evidence="3" id="KW-1185">Reference proteome</keyword>
<dbReference type="AlphaFoldDB" id="A0AAW2EG95"/>
<gene>
    <name evidence="2" type="ORF">PUN28_018820</name>
</gene>
<feature type="region of interest" description="Disordered" evidence="1">
    <location>
        <begin position="110"/>
        <end position="136"/>
    </location>
</feature>
<name>A0AAW2EG95_9HYME</name>
<dbReference type="EMBL" id="JADYXP020000024">
    <property type="protein sequence ID" value="KAL0101281.1"/>
    <property type="molecule type" value="Genomic_DNA"/>
</dbReference>
<accession>A0AAW2EG95</accession>
<organism evidence="2 3">
    <name type="scientific">Cardiocondyla obscurior</name>
    <dbReference type="NCBI Taxonomy" id="286306"/>
    <lineage>
        <taxon>Eukaryota</taxon>
        <taxon>Metazoa</taxon>
        <taxon>Ecdysozoa</taxon>
        <taxon>Arthropoda</taxon>
        <taxon>Hexapoda</taxon>
        <taxon>Insecta</taxon>
        <taxon>Pterygota</taxon>
        <taxon>Neoptera</taxon>
        <taxon>Endopterygota</taxon>
        <taxon>Hymenoptera</taxon>
        <taxon>Apocrita</taxon>
        <taxon>Aculeata</taxon>
        <taxon>Formicoidea</taxon>
        <taxon>Formicidae</taxon>
        <taxon>Myrmicinae</taxon>
        <taxon>Cardiocondyla</taxon>
    </lineage>
</organism>
<comment type="caution">
    <text evidence="2">The sequence shown here is derived from an EMBL/GenBank/DDBJ whole genome shotgun (WGS) entry which is preliminary data.</text>
</comment>
<reference evidence="2 3" key="1">
    <citation type="submission" date="2023-03" db="EMBL/GenBank/DDBJ databases">
        <title>High recombination rates correlate with genetic variation in Cardiocondyla obscurior ants.</title>
        <authorList>
            <person name="Errbii M."/>
        </authorList>
    </citation>
    <scope>NUCLEOTIDE SEQUENCE [LARGE SCALE GENOMIC DNA]</scope>
    <source>
        <strain evidence="2">Alpha-2009</strain>
        <tissue evidence="2">Whole body</tissue>
    </source>
</reference>
<evidence type="ECO:0000313" key="2">
    <source>
        <dbReference type="EMBL" id="KAL0101281.1"/>
    </source>
</evidence>
<protein>
    <submittedName>
        <fullName evidence="2">Uncharacterized protein</fullName>
    </submittedName>
</protein>